<sequence length="137" mass="15784">MRGKLIKYLFATICLAIMAACQSNKTIDQEIERKNQTIIGKQLNTNLETIITNKKVQISSNPNDYIKANQEQYDEIIKTGNDGLEYLVKGLKQSKDNGLKEWIMAKACEDILKEKKQIITGWSTGKEWLNKYEQINR</sequence>
<evidence type="ECO:0000313" key="2">
    <source>
        <dbReference type="EMBL" id="AHV98809.1"/>
    </source>
</evidence>
<feature type="chain" id="PRO_5004954259" description="Lipoprotein" evidence="1">
    <location>
        <begin position="20"/>
        <end position="137"/>
    </location>
</feature>
<dbReference type="HOGENOM" id="CLU_160662_0_0_9"/>
<dbReference type="STRING" id="1268072.PSAB_19580"/>
<dbReference type="PROSITE" id="PS51257">
    <property type="entry name" value="PROKAR_LIPOPROTEIN"/>
    <property type="match status" value="1"/>
</dbReference>
<protein>
    <recommendedName>
        <fullName evidence="4">Lipoprotein</fullName>
    </recommendedName>
</protein>
<organism evidence="2 3">
    <name type="scientific">Paenibacillus sabinae T27</name>
    <dbReference type="NCBI Taxonomy" id="1268072"/>
    <lineage>
        <taxon>Bacteria</taxon>
        <taxon>Bacillati</taxon>
        <taxon>Bacillota</taxon>
        <taxon>Bacilli</taxon>
        <taxon>Bacillales</taxon>
        <taxon>Paenibacillaceae</taxon>
        <taxon>Paenibacillus</taxon>
    </lineage>
</organism>
<keyword evidence="1" id="KW-0732">Signal</keyword>
<name>X5A4V0_9BACL</name>
<accession>X5A4V0</accession>
<proteinExistence type="predicted"/>
<dbReference type="eggNOG" id="COG4219">
    <property type="taxonomic scope" value="Bacteria"/>
</dbReference>
<feature type="signal peptide" evidence="1">
    <location>
        <begin position="1"/>
        <end position="19"/>
    </location>
</feature>
<dbReference type="AlphaFoldDB" id="X5A4V0"/>
<keyword evidence="3" id="KW-1185">Reference proteome</keyword>
<dbReference type="Proteomes" id="UP000019772">
    <property type="component" value="Chromosome"/>
</dbReference>
<dbReference type="KEGG" id="psab:PSAB_19580"/>
<dbReference type="OrthoDB" id="2627679at2"/>
<dbReference type="PATRIC" id="fig|1268072.3.peg.4038"/>
<reference evidence="2 3" key="1">
    <citation type="journal article" date="2014" name="PLoS Genet.">
        <title>Comparative Genomic Analysis of N2-Fixing and Non-N2-Fixing Paenibacillus spp.: Organization, Evolution and Expression of the Nitrogen Fixation Genes.</title>
        <authorList>
            <person name="Xie J.B."/>
            <person name="Du Z."/>
            <person name="Bai L."/>
            <person name="Tian C."/>
            <person name="Zhang Y."/>
            <person name="Xie J.Y."/>
            <person name="Wang T."/>
            <person name="Liu X."/>
            <person name="Chen X."/>
            <person name="Cheng Q."/>
            <person name="Chen S."/>
            <person name="Li J."/>
        </authorList>
    </citation>
    <scope>NUCLEOTIDE SEQUENCE [LARGE SCALE GENOMIC DNA]</scope>
    <source>
        <strain evidence="2 3">T27</strain>
    </source>
</reference>
<gene>
    <name evidence="2" type="ORF">PSAB_19580</name>
</gene>
<evidence type="ECO:0008006" key="4">
    <source>
        <dbReference type="Google" id="ProtNLM"/>
    </source>
</evidence>
<evidence type="ECO:0000313" key="3">
    <source>
        <dbReference type="Proteomes" id="UP000019772"/>
    </source>
</evidence>
<evidence type="ECO:0000256" key="1">
    <source>
        <dbReference type="SAM" id="SignalP"/>
    </source>
</evidence>
<dbReference type="EMBL" id="CP004078">
    <property type="protein sequence ID" value="AHV98809.1"/>
    <property type="molecule type" value="Genomic_DNA"/>
</dbReference>
<dbReference type="RefSeq" id="WP_025336280.1">
    <property type="nucleotide sequence ID" value="NZ_CP004078.1"/>
</dbReference>